<dbReference type="AlphaFoldDB" id="A0A0V0GC05"/>
<dbReference type="SUPFAM" id="SSF49899">
    <property type="entry name" value="Concanavalin A-like lectins/glucanases"/>
    <property type="match status" value="1"/>
</dbReference>
<dbReference type="PANTHER" id="PTHR23282">
    <property type="entry name" value="APICAL ENDOSOMAL GLYCOPROTEIN PRECURSOR"/>
    <property type="match status" value="1"/>
</dbReference>
<dbReference type="InterPro" id="IPR013320">
    <property type="entry name" value="ConA-like_dom_sf"/>
</dbReference>
<keyword evidence="6" id="KW-0675">Receptor</keyword>
<dbReference type="GO" id="GO:0016020">
    <property type="term" value="C:membrane"/>
    <property type="evidence" value="ECO:0007669"/>
    <property type="project" value="InterPro"/>
</dbReference>
<accession>A0A0V0GC05</accession>
<dbReference type="PROSITE" id="PS50958">
    <property type="entry name" value="SMB_2"/>
    <property type="match status" value="1"/>
</dbReference>
<dbReference type="SUPFAM" id="SSF90188">
    <property type="entry name" value="Somatomedin B domain"/>
    <property type="match status" value="1"/>
</dbReference>
<dbReference type="Pfam" id="PF00629">
    <property type="entry name" value="MAM"/>
    <property type="match status" value="1"/>
</dbReference>
<dbReference type="PANTHER" id="PTHR23282:SF101">
    <property type="entry name" value="MAM DOMAIN-CONTAINING PROTEIN"/>
    <property type="match status" value="1"/>
</dbReference>
<dbReference type="EMBL" id="GECL01000377">
    <property type="protein sequence ID" value="JAP05747.1"/>
    <property type="molecule type" value="Transcribed_RNA"/>
</dbReference>
<dbReference type="PROSITE" id="PS00524">
    <property type="entry name" value="SMB_1"/>
    <property type="match status" value="1"/>
</dbReference>
<feature type="domain" description="Sushi" evidence="4">
    <location>
        <begin position="1"/>
        <end position="52"/>
    </location>
</feature>
<feature type="non-terminal residue" evidence="6">
    <location>
        <position position="1"/>
    </location>
</feature>
<dbReference type="InterPro" id="IPR000998">
    <property type="entry name" value="MAM_dom"/>
</dbReference>
<dbReference type="Pfam" id="PF00084">
    <property type="entry name" value="Sushi"/>
    <property type="match status" value="2"/>
</dbReference>
<proteinExistence type="predicted"/>
<reference evidence="6" key="1">
    <citation type="journal article" date="2018" name="J. Proteomics">
        <title>Exploring the molecular complexity of Triatoma dimidiata sialome.</title>
        <authorList>
            <person name="Santiago P.B."/>
            <person name="de Araujo C.N."/>
            <person name="Charneau S."/>
            <person name="Bastos I.M.D."/>
            <person name="Assumpcao T.C.F."/>
            <person name="Queiroz R.M.L."/>
            <person name="Praca Y.R."/>
            <person name="Cordeiro T.M."/>
            <person name="Garcia C.H.S."/>
            <person name="da Silva I.G."/>
            <person name="Raiol T."/>
            <person name="Motta F.N."/>
            <person name="de Araujo Oliveira J.V."/>
            <person name="de Sousa M.V."/>
            <person name="Ribeiro J.M.C."/>
            <person name="de Santana J.M."/>
        </authorList>
    </citation>
    <scope>NUCLEOTIDE SEQUENCE</scope>
    <source>
        <strain evidence="6">Santander</strain>
        <tissue evidence="6">Salivary glands</tissue>
    </source>
</reference>
<evidence type="ECO:0000256" key="1">
    <source>
        <dbReference type="ARBA" id="ARBA00023157"/>
    </source>
</evidence>
<dbReference type="SMART" id="SM00032">
    <property type="entry name" value="CCP"/>
    <property type="match status" value="2"/>
</dbReference>
<dbReference type="SUPFAM" id="SSF57535">
    <property type="entry name" value="Complement control module/SCR domain"/>
    <property type="match status" value="2"/>
</dbReference>
<name>A0A0V0GC05_TRIDM</name>
<keyword evidence="2" id="KW-0768">Sushi</keyword>
<dbReference type="Pfam" id="PF01033">
    <property type="entry name" value="Somatomedin_B"/>
    <property type="match status" value="1"/>
</dbReference>
<dbReference type="PROSITE" id="PS50060">
    <property type="entry name" value="MAM_2"/>
    <property type="match status" value="1"/>
</dbReference>
<keyword evidence="1" id="KW-1015">Disulfide bond</keyword>
<sequence length="386" mass="42828">CPSVTLRNGSVRYRSKGRIAKFRCNRGFILNGENIAACVTGGWNIDVPRCVFRSSCRAITEIPNGHVLGNKRWTSLKFICNNGYHLVGRPHLQCTNSKWNGEPPQCLTSVQLSCDFESNGICGWDNSTRSGNFWLKRQFATPSHYLDTGPGHDHTLHPKNNGHYLYIETSGLSSIKTPIARLHSPLFPPVENNGTCFTFWYHMFGTTIGELIVYIDGHKVFHKNGNQGNRWIKGVVKNLPTDTFFQISIEGVAGSGWTGDIAIDDLNITSSSECTRPDIEDTTCDGRCYEDEVKNSTLCECNQECIAKSTCCSDFFDICNADISSTGLPYSSLISEDETTITNEDQPGSTMAYESSSGLGYINTIAINYLNKVITERSKKSKTTDD</sequence>
<organism evidence="6">
    <name type="scientific">Triatoma dimidiata</name>
    <name type="common">Kissing bug</name>
    <name type="synonym">Meccus dimidiatus</name>
    <dbReference type="NCBI Taxonomy" id="72491"/>
    <lineage>
        <taxon>Eukaryota</taxon>
        <taxon>Metazoa</taxon>
        <taxon>Ecdysozoa</taxon>
        <taxon>Arthropoda</taxon>
        <taxon>Hexapoda</taxon>
        <taxon>Insecta</taxon>
        <taxon>Pterygota</taxon>
        <taxon>Neoptera</taxon>
        <taxon>Paraneoptera</taxon>
        <taxon>Hemiptera</taxon>
        <taxon>Heteroptera</taxon>
        <taxon>Panheteroptera</taxon>
        <taxon>Cimicomorpha</taxon>
        <taxon>Reduviidae</taxon>
        <taxon>Triatominae</taxon>
        <taxon>Triatoma</taxon>
    </lineage>
</organism>
<evidence type="ECO:0000259" key="4">
    <source>
        <dbReference type="PROSITE" id="PS50923"/>
    </source>
</evidence>
<dbReference type="InterPro" id="IPR001212">
    <property type="entry name" value="Somatomedin_B_dom"/>
</dbReference>
<dbReference type="Gene3D" id="4.10.410.20">
    <property type="match status" value="1"/>
</dbReference>
<dbReference type="InterPro" id="IPR035976">
    <property type="entry name" value="Sushi/SCR/CCP_sf"/>
</dbReference>
<feature type="domain" description="SMB" evidence="5">
    <location>
        <begin position="280"/>
        <end position="324"/>
    </location>
</feature>
<comment type="caution">
    <text evidence="2">Lacks conserved residue(s) required for the propagation of feature annotation.</text>
</comment>
<dbReference type="InterPro" id="IPR000436">
    <property type="entry name" value="Sushi_SCR_CCP_dom"/>
</dbReference>
<dbReference type="InterPro" id="IPR051560">
    <property type="entry name" value="MAM_domain-containing"/>
</dbReference>
<evidence type="ECO:0000259" key="3">
    <source>
        <dbReference type="PROSITE" id="PS50060"/>
    </source>
</evidence>
<evidence type="ECO:0000256" key="2">
    <source>
        <dbReference type="PROSITE-ProRule" id="PRU00302"/>
    </source>
</evidence>
<evidence type="ECO:0000259" key="5">
    <source>
        <dbReference type="PROSITE" id="PS50958"/>
    </source>
</evidence>
<dbReference type="SMART" id="SM00137">
    <property type="entry name" value="MAM"/>
    <property type="match status" value="1"/>
</dbReference>
<dbReference type="InterPro" id="IPR036024">
    <property type="entry name" value="Somatomedin_B-like_dom_sf"/>
</dbReference>
<dbReference type="PROSITE" id="PS50923">
    <property type="entry name" value="SUSHI"/>
    <property type="match status" value="2"/>
</dbReference>
<feature type="domain" description="Sushi" evidence="4">
    <location>
        <begin position="54"/>
        <end position="108"/>
    </location>
</feature>
<dbReference type="Gene3D" id="2.10.70.10">
    <property type="entry name" value="Complement Module, domain 1"/>
    <property type="match status" value="2"/>
</dbReference>
<protein>
    <submittedName>
        <fullName evidence="6">Putative classc scavenger receptor</fullName>
    </submittedName>
</protein>
<dbReference type="CDD" id="cd00033">
    <property type="entry name" value="CCP"/>
    <property type="match status" value="1"/>
</dbReference>
<dbReference type="CDD" id="cd06263">
    <property type="entry name" value="MAM"/>
    <property type="match status" value="1"/>
</dbReference>
<feature type="domain" description="MAM" evidence="3">
    <location>
        <begin position="112"/>
        <end position="276"/>
    </location>
</feature>
<evidence type="ECO:0000313" key="6">
    <source>
        <dbReference type="EMBL" id="JAP05747.1"/>
    </source>
</evidence>
<dbReference type="SMART" id="SM00201">
    <property type="entry name" value="SO"/>
    <property type="match status" value="1"/>
</dbReference>
<feature type="non-terminal residue" evidence="6">
    <location>
        <position position="386"/>
    </location>
</feature>
<dbReference type="Gene3D" id="2.60.120.200">
    <property type="match status" value="1"/>
</dbReference>